<dbReference type="AlphaFoldDB" id="A0A090FZR5"/>
<proteinExistence type="predicted"/>
<name>A0A090FZR5_MESPL</name>
<sequence length="45" mass="4783">MVGPHLTSVSPMGLIRTRGRGTDEASAVCNEPFDQVTTVHIAFPS</sequence>
<dbReference type="EMBL" id="CCNE01000009">
    <property type="protein sequence ID" value="CDX53178.1"/>
    <property type="molecule type" value="Genomic_DNA"/>
</dbReference>
<accession>A0A090FZR5</accession>
<evidence type="ECO:0000313" key="2">
    <source>
        <dbReference type="Proteomes" id="UP000046122"/>
    </source>
</evidence>
<dbReference type="Proteomes" id="UP000046122">
    <property type="component" value="Unassembled WGS sequence"/>
</dbReference>
<protein>
    <submittedName>
        <fullName evidence="1">Uncharacterized protein</fullName>
    </submittedName>
</protein>
<gene>
    <name evidence="1" type="ORF">MPL3365_170299</name>
</gene>
<organism evidence="1 2">
    <name type="scientific">Mesorhizobium plurifarium</name>
    <dbReference type="NCBI Taxonomy" id="69974"/>
    <lineage>
        <taxon>Bacteria</taxon>
        <taxon>Pseudomonadati</taxon>
        <taxon>Pseudomonadota</taxon>
        <taxon>Alphaproteobacteria</taxon>
        <taxon>Hyphomicrobiales</taxon>
        <taxon>Phyllobacteriaceae</taxon>
        <taxon>Mesorhizobium</taxon>
    </lineage>
</organism>
<reference evidence="1 2" key="1">
    <citation type="submission" date="2014-08" db="EMBL/GenBank/DDBJ databases">
        <authorList>
            <person name="Moulin Lionel"/>
        </authorList>
    </citation>
    <scope>NUCLEOTIDE SEQUENCE [LARGE SCALE GENOMIC DNA]</scope>
</reference>
<evidence type="ECO:0000313" key="1">
    <source>
        <dbReference type="EMBL" id="CDX53178.1"/>
    </source>
</evidence>